<organism evidence="3">
    <name type="scientific">Cronobacter turicensis</name>
    <dbReference type="NCBI Taxonomy" id="413502"/>
    <lineage>
        <taxon>Bacteria</taxon>
        <taxon>Pseudomonadati</taxon>
        <taxon>Pseudomonadota</taxon>
        <taxon>Gammaproteobacteria</taxon>
        <taxon>Enterobacterales</taxon>
        <taxon>Enterobacteriaceae</taxon>
        <taxon>Cronobacter</taxon>
    </lineage>
</organism>
<evidence type="ECO:0000313" key="3">
    <source>
        <dbReference type="EMBL" id="PUX26513.1"/>
    </source>
</evidence>
<gene>
    <name evidence="3" type="ORF">BS411_02040</name>
</gene>
<sequence>MKKVQFFVYMAFGLVMAFIFYDYFRTFSELGMSFLTVLLALVTLAFWSMVIVISLWWSVIAIPSIKDNYPVLTQKLPKFFNNYLLPIILVFLLLIAGQANVYMMNVQGNNLGFMKEDQFSKAKEKGIFDRDKWMLFRSKEEEEQKLADEQAVAAALEQKNRAYIESKINSLDKGSGKYLVAENVYKQHGVWVDDYIAVQKKSCSREFNRLLAANAASEQVIEYWNETSDALRQSGTSPSAGGRSPTTDPDIQRTSNDIRFARSQLENCGIAHLNEIEHRVTVQTDN</sequence>
<reference evidence="3" key="1">
    <citation type="submission" date="2016-12" db="EMBL/GenBank/DDBJ databases">
        <title>Analysis of the Molecular Diversity Among Cronobacter Species Isolated from Filth Flies Using a Pan Genomic DNA Microarray.</title>
        <authorList>
            <person name="Pava-Ripoll M."/>
            <person name="Tall B."/>
            <person name="Farber J."/>
            <person name="Fanning S."/>
            <person name="Lehner A."/>
            <person name="Stephan R."/>
            <person name="Pagotto F."/>
            <person name="Iverson C."/>
            <person name="Ziobro G."/>
            <person name="Miller A."/>
            <person name="Pearson R."/>
            <person name="Yan Q."/>
            <person name="Kim M."/>
            <person name="Jeong S."/>
            <person name="Park J."/>
            <person name="Jun S."/>
            <person name="Choi H."/>
            <person name="Chung T."/>
            <person name="Yoo Y."/>
            <person name="Park E."/>
            <person name="Hwang S."/>
            <person name="Lee B."/>
            <person name="Sathyamoorthy V."/>
            <person name="Carter L."/>
            <person name="Mammel M."/>
            <person name="Jackson S."/>
            <person name="Kothary M."/>
            <person name="Patel I."/>
            <person name="Grim C."/>
            <person name="Gopinath G."/>
            <person name="Gangiredla J."/>
            <person name="Chase H."/>
        </authorList>
    </citation>
    <scope>NUCLEOTIDE SEQUENCE [LARGE SCALE GENOMIC DNA]</scope>
    <source>
        <strain evidence="3">MOD1-Sh41s</strain>
    </source>
</reference>
<dbReference type="RefSeq" id="WP_075197326.1">
    <property type="nucleotide sequence ID" value="NZ_CP187984.1"/>
</dbReference>
<keyword evidence="2" id="KW-0472">Membrane</keyword>
<keyword evidence="2" id="KW-1133">Transmembrane helix</keyword>
<evidence type="ECO:0000256" key="1">
    <source>
        <dbReference type="SAM" id="MobiDB-lite"/>
    </source>
</evidence>
<name>A0A2T7BA46_9ENTR</name>
<dbReference type="EMBL" id="MSAG01000002">
    <property type="protein sequence ID" value="PUX26513.1"/>
    <property type="molecule type" value="Genomic_DNA"/>
</dbReference>
<comment type="caution">
    <text evidence="3">The sequence shown here is derived from an EMBL/GenBank/DDBJ whole genome shotgun (WGS) entry which is preliminary data.</text>
</comment>
<keyword evidence="2" id="KW-0812">Transmembrane</keyword>
<protein>
    <submittedName>
        <fullName evidence="3">Uncharacterized protein</fullName>
    </submittedName>
</protein>
<feature type="transmembrane region" description="Helical" evidence="2">
    <location>
        <begin position="6"/>
        <end position="24"/>
    </location>
</feature>
<proteinExistence type="predicted"/>
<feature type="transmembrane region" description="Helical" evidence="2">
    <location>
        <begin position="83"/>
        <end position="104"/>
    </location>
</feature>
<accession>A0A2T7BA46</accession>
<feature type="transmembrane region" description="Helical" evidence="2">
    <location>
        <begin position="36"/>
        <end position="63"/>
    </location>
</feature>
<dbReference type="OrthoDB" id="9877126at2"/>
<evidence type="ECO:0000256" key="2">
    <source>
        <dbReference type="SAM" id="Phobius"/>
    </source>
</evidence>
<feature type="region of interest" description="Disordered" evidence="1">
    <location>
        <begin position="231"/>
        <end position="254"/>
    </location>
</feature>
<dbReference type="AlphaFoldDB" id="A0A2T7BA46"/>